<evidence type="ECO:0000313" key="2">
    <source>
        <dbReference type="Proteomes" id="UP000620224"/>
    </source>
</evidence>
<keyword evidence="2" id="KW-1185">Reference proteome</keyword>
<gene>
    <name evidence="1" type="ORF">GCM10010503_56540</name>
</gene>
<proteinExistence type="predicted"/>
<dbReference type="Proteomes" id="UP000620224">
    <property type="component" value="Unassembled WGS sequence"/>
</dbReference>
<organism evidence="1 2">
    <name type="scientific">Streptomyces lucensis JCM 4490</name>
    <dbReference type="NCBI Taxonomy" id="1306176"/>
    <lineage>
        <taxon>Bacteria</taxon>
        <taxon>Bacillati</taxon>
        <taxon>Actinomycetota</taxon>
        <taxon>Actinomycetes</taxon>
        <taxon>Kitasatosporales</taxon>
        <taxon>Streptomycetaceae</taxon>
        <taxon>Streptomyces</taxon>
    </lineage>
</organism>
<dbReference type="AlphaFoldDB" id="A0A918JB51"/>
<evidence type="ECO:0000313" key="1">
    <source>
        <dbReference type="EMBL" id="GGW71901.1"/>
    </source>
</evidence>
<comment type="caution">
    <text evidence="1">The sequence shown here is derived from an EMBL/GenBank/DDBJ whole genome shotgun (WGS) entry which is preliminary data.</text>
</comment>
<protein>
    <submittedName>
        <fullName evidence="1">Uncharacterized protein</fullName>
    </submittedName>
</protein>
<name>A0A918JB51_9ACTN</name>
<reference evidence="1" key="1">
    <citation type="journal article" date="2014" name="Int. J. Syst. Evol. Microbiol.">
        <title>Complete genome sequence of Corynebacterium casei LMG S-19264T (=DSM 44701T), isolated from a smear-ripened cheese.</title>
        <authorList>
            <consortium name="US DOE Joint Genome Institute (JGI-PGF)"/>
            <person name="Walter F."/>
            <person name="Albersmeier A."/>
            <person name="Kalinowski J."/>
            <person name="Ruckert C."/>
        </authorList>
    </citation>
    <scope>NUCLEOTIDE SEQUENCE</scope>
    <source>
        <strain evidence="1">JCM 4490</strain>
    </source>
</reference>
<dbReference type="EMBL" id="BMUE01000015">
    <property type="protein sequence ID" value="GGW71901.1"/>
    <property type="molecule type" value="Genomic_DNA"/>
</dbReference>
<accession>A0A918JB51</accession>
<reference evidence="1" key="2">
    <citation type="submission" date="2020-09" db="EMBL/GenBank/DDBJ databases">
        <authorList>
            <person name="Sun Q."/>
            <person name="Ohkuma M."/>
        </authorList>
    </citation>
    <scope>NUCLEOTIDE SEQUENCE</scope>
    <source>
        <strain evidence="1">JCM 4490</strain>
    </source>
</reference>
<sequence>MVESGVERLADGIHTEPGLQAGKSYELKLVCAGHGTARLRFRPTGDRASAEVPCDQSVVAERISGDKRTHIDVDAVQGATGVVAWEVDSV</sequence>